<comment type="caution">
    <text evidence="4">The sequence shown here is derived from an EMBL/GenBank/DDBJ whole genome shotgun (WGS) entry which is preliminary data.</text>
</comment>
<dbReference type="GO" id="GO:0003677">
    <property type="term" value="F:DNA binding"/>
    <property type="evidence" value="ECO:0007669"/>
    <property type="project" value="UniProtKB-KW"/>
</dbReference>
<gene>
    <name evidence="4" type="ORF">B9N56_02565</name>
</gene>
<evidence type="ECO:0000256" key="1">
    <source>
        <dbReference type="ARBA" id="ARBA00023125"/>
    </source>
</evidence>
<dbReference type="Gene3D" id="1.10.443.10">
    <property type="entry name" value="Intergrase catalytic core"/>
    <property type="match status" value="1"/>
</dbReference>
<dbReference type="Proteomes" id="UP000215361">
    <property type="component" value="Unassembled WGS sequence"/>
</dbReference>
<accession>A0A233W2P3</accession>
<keyword evidence="1" id="KW-0238">DNA-binding</keyword>
<dbReference type="InterPro" id="IPR010998">
    <property type="entry name" value="Integrase_recombinase_N"/>
</dbReference>
<dbReference type="SUPFAM" id="SSF56349">
    <property type="entry name" value="DNA breaking-rejoining enzymes"/>
    <property type="match status" value="1"/>
</dbReference>
<evidence type="ECO:0000256" key="2">
    <source>
        <dbReference type="ARBA" id="ARBA00023172"/>
    </source>
</evidence>
<evidence type="ECO:0000313" key="5">
    <source>
        <dbReference type="Proteomes" id="UP000215361"/>
    </source>
</evidence>
<dbReference type="InterPro" id="IPR013762">
    <property type="entry name" value="Integrase-like_cat_sf"/>
</dbReference>
<dbReference type="EMBL" id="NDYI01000009">
    <property type="protein sequence ID" value="OXZ38892.1"/>
    <property type="molecule type" value="Genomic_DNA"/>
</dbReference>
<name>A0A233W2P3_FINMA</name>
<reference evidence="5" key="1">
    <citation type="submission" date="2017-04" db="EMBL/GenBank/DDBJ databases">
        <title>Finegoldia magna isolated from orthopedic joint implant-associated infections.</title>
        <authorList>
            <person name="Bjorklund S."/>
            <person name="Bruggemann H."/>
            <person name="Jensen A."/>
            <person name="Hellmark B."/>
            <person name="Soderquist B."/>
        </authorList>
    </citation>
    <scope>NUCLEOTIDE SEQUENCE [LARGE SCALE GENOMIC DNA]</scope>
    <source>
        <strain evidence="5">08T492</strain>
    </source>
</reference>
<evidence type="ECO:0000313" key="4">
    <source>
        <dbReference type="EMBL" id="OXZ38892.1"/>
    </source>
</evidence>
<dbReference type="InterPro" id="IPR002104">
    <property type="entry name" value="Integrase_catalytic"/>
</dbReference>
<dbReference type="Gene3D" id="1.10.150.130">
    <property type="match status" value="1"/>
</dbReference>
<dbReference type="InterPro" id="IPR011010">
    <property type="entry name" value="DNA_brk_join_enz"/>
</dbReference>
<keyword evidence="2" id="KW-0233">DNA recombination</keyword>
<feature type="domain" description="Tyr recombinase" evidence="3">
    <location>
        <begin position="64"/>
        <end position="117"/>
    </location>
</feature>
<protein>
    <recommendedName>
        <fullName evidence="3">Tyr recombinase domain-containing protein</fullName>
    </recommendedName>
</protein>
<evidence type="ECO:0000259" key="3">
    <source>
        <dbReference type="PROSITE" id="PS51898"/>
    </source>
</evidence>
<proteinExistence type="predicted"/>
<dbReference type="AlphaFoldDB" id="A0A233W2P3"/>
<dbReference type="GO" id="GO:0006310">
    <property type="term" value="P:DNA recombination"/>
    <property type="evidence" value="ECO:0007669"/>
    <property type="project" value="UniProtKB-KW"/>
</dbReference>
<dbReference type="GO" id="GO:0015074">
    <property type="term" value="P:DNA integration"/>
    <property type="evidence" value="ECO:0007669"/>
    <property type="project" value="InterPro"/>
</dbReference>
<dbReference type="PROSITE" id="PS51898">
    <property type="entry name" value="TYR_RECOMBINASE"/>
    <property type="match status" value="1"/>
</dbReference>
<sequence>MKIKEITLKEVQQFVNSKNLVKIKEIINYAARVFEYARKYEIIDKNPCEFVTYPNIKKTKYTTSTITFLTKDELKHLLACAKEYFDSIWYTFFLLLAHTGLRRAETLALTWSDIRLQ</sequence>
<organism evidence="4 5">
    <name type="scientific">Finegoldia magna</name>
    <name type="common">Peptostreptococcus magnus</name>
    <dbReference type="NCBI Taxonomy" id="1260"/>
    <lineage>
        <taxon>Bacteria</taxon>
        <taxon>Bacillati</taxon>
        <taxon>Bacillota</taxon>
        <taxon>Tissierellia</taxon>
        <taxon>Tissierellales</taxon>
        <taxon>Peptoniphilaceae</taxon>
        <taxon>Finegoldia</taxon>
    </lineage>
</organism>